<keyword evidence="3" id="KW-1185">Reference proteome</keyword>
<comment type="caution">
    <text evidence="2">The sequence shown here is derived from an EMBL/GenBank/DDBJ whole genome shotgun (WGS) entry which is preliminary data.</text>
</comment>
<evidence type="ECO:0000313" key="3">
    <source>
        <dbReference type="Proteomes" id="UP001168694"/>
    </source>
</evidence>
<name>A0ABT8E7G2_9BACL</name>
<evidence type="ECO:0000313" key="2">
    <source>
        <dbReference type="EMBL" id="MDN4073835.1"/>
    </source>
</evidence>
<dbReference type="Proteomes" id="UP001168694">
    <property type="component" value="Unassembled WGS sequence"/>
</dbReference>
<gene>
    <name evidence="2" type="ORF">QYF49_12555</name>
</gene>
<feature type="region of interest" description="Disordered" evidence="1">
    <location>
        <begin position="84"/>
        <end position="116"/>
    </location>
</feature>
<dbReference type="RefSeq" id="WP_290399929.1">
    <property type="nucleotide sequence ID" value="NZ_JAUHLN010000002.1"/>
</dbReference>
<sequence length="142" mass="16381">MSPIEPIFELLCEMDVMLISLGLTLALLGISRHIMMQCPETIKKSSQPKITDQNKTLKIRLNPSLVQNFCFMRNHVTHRKYLKEAPDDNDSHSFLLLQSEAKPTRRKRNETKETTVRTRTRITAFYNDSRDMGTGRVQQSAS</sequence>
<accession>A0ABT8E7G2</accession>
<proteinExistence type="predicted"/>
<protein>
    <submittedName>
        <fullName evidence="2">Uncharacterized protein</fullName>
    </submittedName>
</protein>
<reference evidence="2" key="1">
    <citation type="submission" date="2023-06" db="EMBL/GenBank/DDBJ databases">
        <title>Draft Genome Sequences of Representative Paenibacillus Polymyxa, Bacillus cereus, Fictibacillus sp., and Brevibacillus agri Strains Isolated from Amazonian Dark Earth.</title>
        <authorList>
            <person name="Pellegrinetti T.A."/>
            <person name="Cunha I.C.M."/>
            <person name="Chaves M.G."/>
            <person name="Freitas A.S."/>
            <person name="Silva A.V.R."/>
            <person name="Tsai S.M."/>
            <person name="Mendes L.W."/>
        </authorList>
    </citation>
    <scope>NUCLEOTIDE SEQUENCE</scope>
    <source>
        <strain evidence="2">CENA-BCM004</strain>
    </source>
</reference>
<organism evidence="2 3">
    <name type="scientific">Fictibacillus terranigra</name>
    <dbReference type="NCBI Taxonomy" id="3058424"/>
    <lineage>
        <taxon>Bacteria</taxon>
        <taxon>Bacillati</taxon>
        <taxon>Bacillota</taxon>
        <taxon>Bacilli</taxon>
        <taxon>Bacillales</taxon>
        <taxon>Fictibacillaceae</taxon>
        <taxon>Fictibacillus</taxon>
    </lineage>
</organism>
<evidence type="ECO:0000256" key="1">
    <source>
        <dbReference type="SAM" id="MobiDB-lite"/>
    </source>
</evidence>
<dbReference type="EMBL" id="JAUHLN010000002">
    <property type="protein sequence ID" value="MDN4073835.1"/>
    <property type="molecule type" value="Genomic_DNA"/>
</dbReference>